<dbReference type="Pfam" id="PF07729">
    <property type="entry name" value="FCD"/>
    <property type="match status" value="1"/>
</dbReference>
<dbReference type="InterPro" id="IPR011711">
    <property type="entry name" value="GntR_C"/>
</dbReference>
<dbReference type="Pfam" id="PF00392">
    <property type="entry name" value="GntR"/>
    <property type="match status" value="1"/>
</dbReference>
<dbReference type="InterPro" id="IPR036390">
    <property type="entry name" value="WH_DNA-bd_sf"/>
</dbReference>
<dbReference type="GO" id="GO:0003677">
    <property type="term" value="F:DNA binding"/>
    <property type="evidence" value="ECO:0007669"/>
    <property type="project" value="UniProtKB-KW"/>
</dbReference>
<dbReference type="AlphaFoldDB" id="A0A5P3VCC1"/>
<evidence type="ECO:0000313" key="8">
    <source>
        <dbReference type="Proteomes" id="UP000325743"/>
    </source>
</evidence>
<proteinExistence type="predicted"/>
<evidence type="ECO:0000259" key="5">
    <source>
        <dbReference type="PROSITE" id="PS50949"/>
    </source>
</evidence>
<dbReference type="PROSITE" id="PS50949">
    <property type="entry name" value="HTH_GNTR"/>
    <property type="match status" value="1"/>
</dbReference>
<feature type="domain" description="HTH gntR-type" evidence="5">
    <location>
        <begin position="26"/>
        <end position="93"/>
    </location>
</feature>
<organism evidence="6 8">
    <name type="scientific">Cupriavidus oxalaticus</name>
    <dbReference type="NCBI Taxonomy" id="96344"/>
    <lineage>
        <taxon>Bacteria</taxon>
        <taxon>Pseudomonadati</taxon>
        <taxon>Pseudomonadota</taxon>
        <taxon>Betaproteobacteria</taxon>
        <taxon>Burkholderiales</taxon>
        <taxon>Burkholderiaceae</taxon>
        <taxon>Cupriavidus</taxon>
    </lineage>
</organism>
<dbReference type="InterPro" id="IPR000524">
    <property type="entry name" value="Tscrpt_reg_HTH_GntR"/>
</dbReference>
<evidence type="ECO:0000256" key="4">
    <source>
        <dbReference type="SAM" id="MobiDB-lite"/>
    </source>
</evidence>
<keyword evidence="9" id="KW-1185">Reference proteome</keyword>
<keyword evidence="1" id="KW-0805">Transcription regulation</keyword>
<dbReference type="SUPFAM" id="SSF46785">
    <property type="entry name" value="Winged helix' DNA-binding domain"/>
    <property type="match status" value="1"/>
</dbReference>
<dbReference type="EMBL" id="CP032518">
    <property type="protein sequence ID" value="QEZ43485.1"/>
    <property type="molecule type" value="Genomic_DNA"/>
</dbReference>
<evidence type="ECO:0000256" key="3">
    <source>
        <dbReference type="ARBA" id="ARBA00023163"/>
    </source>
</evidence>
<dbReference type="SUPFAM" id="SSF48008">
    <property type="entry name" value="GntR ligand-binding domain-like"/>
    <property type="match status" value="1"/>
</dbReference>
<dbReference type="EMBL" id="CP069811">
    <property type="protein sequence ID" value="QRQ90796.1"/>
    <property type="molecule type" value="Genomic_DNA"/>
</dbReference>
<dbReference type="Gene3D" id="1.20.120.530">
    <property type="entry name" value="GntR ligand-binding domain-like"/>
    <property type="match status" value="1"/>
</dbReference>
<gene>
    <name evidence="6" type="ORF">D2917_04040</name>
    <name evidence="7" type="ORF">JTE92_09085</name>
</gene>
<dbReference type="InterPro" id="IPR036388">
    <property type="entry name" value="WH-like_DNA-bd_sf"/>
</dbReference>
<evidence type="ECO:0000313" key="9">
    <source>
        <dbReference type="Proteomes" id="UP000623307"/>
    </source>
</evidence>
<dbReference type="PANTHER" id="PTHR43537">
    <property type="entry name" value="TRANSCRIPTIONAL REGULATOR, GNTR FAMILY"/>
    <property type="match status" value="1"/>
</dbReference>
<keyword evidence="2" id="KW-0238">DNA-binding</keyword>
<feature type="region of interest" description="Disordered" evidence="4">
    <location>
        <begin position="1"/>
        <end position="22"/>
    </location>
</feature>
<dbReference type="InterPro" id="IPR008920">
    <property type="entry name" value="TF_FadR/GntR_C"/>
</dbReference>
<sequence>MCDMLRYNQGNRGRTPPMTDASVPARSTLEYVVDSLRQAILSGRLVPGQRLVEADLTRELGVSRGPVRESFRRLSAEGLVESIPNQTTMVKRYSHLEMKELFEVRAALEALAAGRAARRMDEACVRERFLKATQPIWEDHHAMSPAAYFEENRRFHQAIADECGNAKLSDFIGRLQLPMLMFQLGNAIHGEALQESVNEHRLIAQAIVSGDADKSAQLMRDHLIRASEFIDRMPADTFRP</sequence>
<evidence type="ECO:0000313" key="7">
    <source>
        <dbReference type="EMBL" id="QRQ90796.1"/>
    </source>
</evidence>
<name>A0A5P3VCC1_9BURK</name>
<dbReference type="SMART" id="SM00345">
    <property type="entry name" value="HTH_GNTR"/>
    <property type="match status" value="1"/>
</dbReference>
<dbReference type="OrthoDB" id="8938888at2"/>
<dbReference type="CDD" id="cd07377">
    <property type="entry name" value="WHTH_GntR"/>
    <property type="match status" value="1"/>
</dbReference>
<dbReference type="Gene3D" id="1.10.10.10">
    <property type="entry name" value="Winged helix-like DNA-binding domain superfamily/Winged helix DNA-binding domain"/>
    <property type="match status" value="1"/>
</dbReference>
<dbReference type="SMART" id="SM00895">
    <property type="entry name" value="FCD"/>
    <property type="match status" value="1"/>
</dbReference>
<keyword evidence="3" id="KW-0804">Transcription</keyword>
<protein>
    <submittedName>
        <fullName evidence="6">FCD domain-containing protein</fullName>
    </submittedName>
    <submittedName>
        <fullName evidence="7">GntR family transcriptional regulator</fullName>
    </submittedName>
</protein>
<dbReference type="PANTHER" id="PTHR43537:SF24">
    <property type="entry name" value="GLUCONATE OPERON TRANSCRIPTIONAL REPRESSOR"/>
    <property type="match status" value="1"/>
</dbReference>
<reference evidence="6 8" key="1">
    <citation type="submission" date="2018-09" db="EMBL/GenBank/DDBJ databases">
        <title>Complete genome sequence of Cupriavidus oxalaticus T2, a bacterium capable of phenol tolerance and degradation.</title>
        <authorList>
            <person name="Yan J."/>
        </authorList>
    </citation>
    <scope>NUCLEOTIDE SEQUENCE [LARGE SCALE GENOMIC DNA]</scope>
    <source>
        <strain evidence="6 8">T2</strain>
    </source>
</reference>
<evidence type="ECO:0000256" key="2">
    <source>
        <dbReference type="ARBA" id="ARBA00023125"/>
    </source>
</evidence>
<accession>A0A5P3VCC1</accession>
<evidence type="ECO:0000256" key="1">
    <source>
        <dbReference type="ARBA" id="ARBA00023015"/>
    </source>
</evidence>
<dbReference type="Proteomes" id="UP000623307">
    <property type="component" value="Chromosome 1"/>
</dbReference>
<reference evidence="7 9" key="2">
    <citation type="submission" date="2021-02" db="EMBL/GenBank/DDBJ databases">
        <title>Complete Genome Sequence of Cupriavidus oxalaticus Strain Ox1, a Soil Oxalate-Degrading Species.</title>
        <authorList>
            <person name="Palmieri F."/>
            <person name="Udriet P."/>
            <person name="Deuasquier M."/>
            <person name="Beaudoing E."/>
            <person name="Johnson S.L."/>
            <person name="Davenport K.W."/>
            <person name="Chain P.S."/>
            <person name="Bindschedler S."/>
            <person name="Junier P."/>
        </authorList>
    </citation>
    <scope>NUCLEOTIDE SEQUENCE [LARGE SCALE GENOMIC DNA]</scope>
    <source>
        <strain evidence="7 9">Ox1</strain>
    </source>
</reference>
<dbReference type="Proteomes" id="UP000325743">
    <property type="component" value="Chromosome 1"/>
</dbReference>
<dbReference type="GO" id="GO:0003700">
    <property type="term" value="F:DNA-binding transcription factor activity"/>
    <property type="evidence" value="ECO:0007669"/>
    <property type="project" value="InterPro"/>
</dbReference>
<evidence type="ECO:0000313" key="6">
    <source>
        <dbReference type="EMBL" id="QEZ43485.1"/>
    </source>
</evidence>